<dbReference type="KEGG" id="tet:TTHERM_00128420"/>
<dbReference type="Gene3D" id="3.10.310.10">
    <property type="entry name" value="Diaminopimelate Epimerase, Chain A, domain 1"/>
    <property type="match status" value="2"/>
</dbReference>
<dbReference type="STRING" id="312017.I7MJ90"/>
<sequence length="310" mass="34612">MILHFDKFHGLGNDFIIIDNRQNLLNTCGNPDEFSKIIAKLCDRHLGIGADGVMFVENESEKDKQDGIQADIRYKIFNADGYESQICGNGLRCFTRYILEKKIIQNKKIVQIRTNIGVLECEELSLGLYRTNIGKATAEISKIPANPFNSDAESVVINQPLKINQNLHQQNLSHLSEETHYVTFVNVGNPHCVIYVDDVETAEVERIGKTLQSRKDIFPQSVNVEFIQILDENTLKMRVYERGCGETMACGTGACASVFAGILNKKNSPSSKVLLRGGELQINVNQEDYSLQVIGPAAKVFEGSIQFPLN</sequence>
<dbReference type="HAMAP" id="MF_00197">
    <property type="entry name" value="DAP_epimerase"/>
    <property type="match status" value="1"/>
</dbReference>
<name>I7MJ90_TETTS</name>
<dbReference type="OMA" id="GIRCFAR"/>
<dbReference type="EMBL" id="GG662699">
    <property type="protein sequence ID" value="EAR96078.1"/>
    <property type="molecule type" value="Genomic_DNA"/>
</dbReference>
<dbReference type="InParanoid" id="I7MJ90"/>
<dbReference type="GeneID" id="7834229"/>
<protein>
    <submittedName>
        <fullName evidence="3">Diaminopimelate epimerase</fullName>
    </submittedName>
</protein>
<reference evidence="4" key="1">
    <citation type="journal article" date="2006" name="PLoS Biol.">
        <title>Macronuclear genome sequence of the ciliate Tetrahymena thermophila, a model eukaryote.</title>
        <authorList>
            <person name="Eisen J.A."/>
            <person name="Coyne R.S."/>
            <person name="Wu M."/>
            <person name="Wu D."/>
            <person name="Thiagarajan M."/>
            <person name="Wortman J.R."/>
            <person name="Badger J.H."/>
            <person name="Ren Q."/>
            <person name="Amedeo P."/>
            <person name="Jones K.M."/>
            <person name="Tallon L.J."/>
            <person name="Delcher A.L."/>
            <person name="Salzberg S.L."/>
            <person name="Silva J.C."/>
            <person name="Haas B.J."/>
            <person name="Majoros W.H."/>
            <person name="Farzad M."/>
            <person name="Carlton J.M."/>
            <person name="Smith R.K. Jr."/>
            <person name="Garg J."/>
            <person name="Pearlman R.E."/>
            <person name="Karrer K.M."/>
            <person name="Sun L."/>
            <person name="Manning G."/>
            <person name="Elde N.C."/>
            <person name="Turkewitz A.P."/>
            <person name="Asai D.J."/>
            <person name="Wilkes D.E."/>
            <person name="Wang Y."/>
            <person name="Cai H."/>
            <person name="Collins K."/>
            <person name="Stewart B.A."/>
            <person name="Lee S.R."/>
            <person name="Wilamowska K."/>
            <person name="Weinberg Z."/>
            <person name="Ruzzo W.L."/>
            <person name="Wloga D."/>
            <person name="Gaertig J."/>
            <person name="Frankel J."/>
            <person name="Tsao C.-C."/>
            <person name="Gorovsky M.A."/>
            <person name="Keeling P.J."/>
            <person name="Waller R.F."/>
            <person name="Patron N.J."/>
            <person name="Cherry J.M."/>
            <person name="Stover N.A."/>
            <person name="Krieger C.J."/>
            <person name="del Toro C."/>
            <person name="Ryder H.F."/>
            <person name="Williamson S.C."/>
            <person name="Barbeau R.A."/>
            <person name="Hamilton E.P."/>
            <person name="Orias E."/>
        </authorList>
    </citation>
    <scope>NUCLEOTIDE SEQUENCE [LARGE SCALE GENOMIC DNA]</scope>
    <source>
        <strain evidence="4">SB210</strain>
    </source>
</reference>
<dbReference type="PANTHER" id="PTHR31689:SF0">
    <property type="entry name" value="DIAMINOPIMELATE EPIMERASE"/>
    <property type="match status" value="1"/>
</dbReference>
<dbReference type="PANTHER" id="PTHR31689">
    <property type="entry name" value="DIAMINOPIMELATE EPIMERASE, CHLOROPLASTIC"/>
    <property type="match status" value="1"/>
</dbReference>
<evidence type="ECO:0000313" key="3">
    <source>
        <dbReference type="EMBL" id="EAR96078.1"/>
    </source>
</evidence>
<comment type="similarity">
    <text evidence="1">Belongs to the diaminopimelate epimerase family.</text>
</comment>
<dbReference type="eggNOG" id="ENOG502QQKJ">
    <property type="taxonomic scope" value="Eukaryota"/>
</dbReference>
<evidence type="ECO:0000313" key="4">
    <source>
        <dbReference type="Proteomes" id="UP000009168"/>
    </source>
</evidence>
<keyword evidence="2" id="KW-0413">Isomerase</keyword>
<dbReference type="GO" id="GO:0005829">
    <property type="term" value="C:cytosol"/>
    <property type="evidence" value="ECO:0007669"/>
    <property type="project" value="TreeGrafter"/>
</dbReference>
<dbReference type="GO" id="GO:0009089">
    <property type="term" value="P:lysine biosynthetic process via diaminopimelate"/>
    <property type="evidence" value="ECO:0007669"/>
    <property type="project" value="InterPro"/>
</dbReference>
<proteinExistence type="inferred from homology"/>
<dbReference type="OrthoDB" id="4768at2759"/>
<accession>I7MJ90</accession>
<organism evidence="3 4">
    <name type="scientific">Tetrahymena thermophila (strain SB210)</name>
    <dbReference type="NCBI Taxonomy" id="312017"/>
    <lineage>
        <taxon>Eukaryota</taxon>
        <taxon>Sar</taxon>
        <taxon>Alveolata</taxon>
        <taxon>Ciliophora</taxon>
        <taxon>Intramacronucleata</taxon>
        <taxon>Oligohymenophorea</taxon>
        <taxon>Hymenostomatida</taxon>
        <taxon>Tetrahymenina</taxon>
        <taxon>Tetrahymenidae</taxon>
        <taxon>Tetrahymena</taxon>
    </lineage>
</organism>
<dbReference type="NCBIfam" id="TIGR00652">
    <property type="entry name" value="DapF"/>
    <property type="match status" value="1"/>
</dbReference>
<evidence type="ECO:0000256" key="2">
    <source>
        <dbReference type="ARBA" id="ARBA00023235"/>
    </source>
</evidence>
<dbReference type="HOGENOM" id="CLU_053306_1_1_1"/>
<dbReference type="Proteomes" id="UP000009168">
    <property type="component" value="Unassembled WGS sequence"/>
</dbReference>
<keyword evidence="4" id="KW-1185">Reference proteome</keyword>
<gene>
    <name evidence="3" type="ORF">TTHERM_00128420</name>
</gene>
<dbReference type="GO" id="GO:0008837">
    <property type="term" value="F:diaminopimelate epimerase activity"/>
    <property type="evidence" value="ECO:0007669"/>
    <property type="project" value="InterPro"/>
</dbReference>
<dbReference type="Pfam" id="PF01678">
    <property type="entry name" value="DAP_epimerase"/>
    <property type="match status" value="2"/>
</dbReference>
<dbReference type="RefSeq" id="XP_001016323.1">
    <property type="nucleotide sequence ID" value="XM_001016323.1"/>
</dbReference>
<evidence type="ECO:0000256" key="1">
    <source>
        <dbReference type="ARBA" id="ARBA00010219"/>
    </source>
</evidence>
<dbReference type="AlphaFoldDB" id="I7MJ90"/>
<dbReference type="InterPro" id="IPR001653">
    <property type="entry name" value="DAP_epimerase_DapF"/>
</dbReference>
<dbReference type="SUPFAM" id="SSF54506">
    <property type="entry name" value="Diaminopimelate epimerase-like"/>
    <property type="match status" value="2"/>
</dbReference>